<evidence type="ECO:0000313" key="2">
    <source>
        <dbReference type="Proteomes" id="UP000253551"/>
    </source>
</evidence>
<feature type="non-terminal residue" evidence="1">
    <location>
        <position position="1"/>
    </location>
</feature>
<accession>A0A367J8D5</accession>
<keyword evidence="2" id="KW-1185">Reference proteome</keyword>
<organism evidence="1 2">
    <name type="scientific">Rhizopus stolonifer</name>
    <name type="common">Rhizopus nigricans</name>
    <dbReference type="NCBI Taxonomy" id="4846"/>
    <lineage>
        <taxon>Eukaryota</taxon>
        <taxon>Fungi</taxon>
        <taxon>Fungi incertae sedis</taxon>
        <taxon>Mucoromycota</taxon>
        <taxon>Mucoromycotina</taxon>
        <taxon>Mucoromycetes</taxon>
        <taxon>Mucorales</taxon>
        <taxon>Mucorineae</taxon>
        <taxon>Rhizopodaceae</taxon>
        <taxon>Rhizopus</taxon>
    </lineage>
</organism>
<protein>
    <submittedName>
        <fullName evidence="1">Uncharacterized protein</fullName>
    </submittedName>
</protein>
<dbReference type="EMBL" id="PJQM01003990">
    <property type="protein sequence ID" value="RCH86197.1"/>
    <property type="molecule type" value="Genomic_DNA"/>
</dbReference>
<dbReference type="OrthoDB" id="6222486at2759"/>
<dbReference type="AlphaFoldDB" id="A0A367J8D5"/>
<sequence>DKEGSINTKTYLHIEKQQDHYETVIHGRRLIGHQVYLNTPTQDTAPDTQDPRINALKQWIPISQAVRYNRSEFM</sequence>
<reference evidence="1 2" key="1">
    <citation type="journal article" date="2018" name="G3 (Bethesda)">
        <title>Phylogenetic and Phylogenomic Definition of Rhizopus Species.</title>
        <authorList>
            <person name="Gryganskyi A.P."/>
            <person name="Golan J."/>
            <person name="Dolatabadi S."/>
            <person name="Mondo S."/>
            <person name="Robb S."/>
            <person name="Idnurm A."/>
            <person name="Muszewska A."/>
            <person name="Steczkiewicz K."/>
            <person name="Masonjones S."/>
            <person name="Liao H.L."/>
            <person name="Gajdeczka M.T."/>
            <person name="Anike F."/>
            <person name="Vuek A."/>
            <person name="Anishchenko I.M."/>
            <person name="Voigt K."/>
            <person name="de Hoog G.S."/>
            <person name="Smith M.E."/>
            <person name="Heitman J."/>
            <person name="Vilgalys R."/>
            <person name="Stajich J.E."/>
        </authorList>
    </citation>
    <scope>NUCLEOTIDE SEQUENCE [LARGE SCALE GENOMIC DNA]</scope>
    <source>
        <strain evidence="1 2">LSU 92-RS-03</strain>
    </source>
</reference>
<gene>
    <name evidence="1" type="ORF">CU098_009969</name>
</gene>
<dbReference type="Proteomes" id="UP000253551">
    <property type="component" value="Unassembled WGS sequence"/>
</dbReference>
<evidence type="ECO:0000313" key="1">
    <source>
        <dbReference type="EMBL" id="RCH86197.1"/>
    </source>
</evidence>
<proteinExistence type="predicted"/>
<name>A0A367J8D5_RHIST</name>
<comment type="caution">
    <text evidence="1">The sequence shown here is derived from an EMBL/GenBank/DDBJ whole genome shotgun (WGS) entry which is preliminary data.</text>
</comment>